<organism evidence="2 3">
    <name type="scientific">Dioscorea zingiberensis</name>
    <dbReference type="NCBI Taxonomy" id="325984"/>
    <lineage>
        <taxon>Eukaryota</taxon>
        <taxon>Viridiplantae</taxon>
        <taxon>Streptophyta</taxon>
        <taxon>Embryophyta</taxon>
        <taxon>Tracheophyta</taxon>
        <taxon>Spermatophyta</taxon>
        <taxon>Magnoliopsida</taxon>
        <taxon>Liliopsida</taxon>
        <taxon>Dioscoreales</taxon>
        <taxon>Dioscoreaceae</taxon>
        <taxon>Dioscorea</taxon>
    </lineage>
</organism>
<feature type="transmembrane region" description="Helical" evidence="1">
    <location>
        <begin position="414"/>
        <end position="438"/>
    </location>
</feature>
<evidence type="ECO:0000256" key="1">
    <source>
        <dbReference type="SAM" id="Phobius"/>
    </source>
</evidence>
<proteinExistence type="predicted"/>
<dbReference type="PANTHER" id="PTHR31170">
    <property type="entry name" value="BNAC04G53230D PROTEIN"/>
    <property type="match status" value="1"/>
</dbReference>
<dbReference type="AlphaFoldDB" id="A0A9D5CAN3"/>
<evidence type="ECO:0000313" key="2">
    <source>
        <dbReference type="EMBL" id="KAJ0969293.1"/>
    </source>
</evidence>
<name>A0A9D5CAN3_9LILI</name>
<dbReference type="OrthoDB" id="765255at2759"/>
<keyword evidence="1" id="KW-0472">Membrane</keyword>
<dbReference type="PANTHER" id="PTHR31170:SF18">
    <property type="entry name" value="(WILD MALAYSIAN BANANA) HYPOTHETICAL PROTEIN"/>
    <property type="match status" value="1"/>
</dbReference>
<reference evidence="2" key="2">
    <citation type="journal article" date="2022" name="Hortic Res">
        <title>The genome of Dioscorea zingiberensis sheds light on the biosynthesis, origin and evolution of the medicinally important diosgenin saponins.</title>
        <authorList>
            <person name="Li Y."/>
            <person name="Tan C."/>
            <person name="Li Z."/>
            <person name="Guo J."/>
            <person name="Li S."/>
            <person name="Chen X."/>
            <person name="Wang C."/>
            <person name="Dai X."/>
            <person name="Yang H."/>
            <person name="Song W."/>
            <person name="Hou L."/>
            <person name="Xu J."/>
            <person name="Tong Z."/>
            <person name="Xu A."/>
            <person name="Yuan X."/>
            <person name="Wang W."/>
            <person name="Yang Q."/>
            <person name="Chen L."/>
            <person name="Sun Z."/>
            <person name="Wang K."/>
            <person name="Pan B."/>
            <person name="Chen J."/>
            <person name="Bao Y."/>
            <person name="Liu F."/>
            <person name="Qi X."/>
            <person name="Gang D.R."/>
            <person name="Wen J."/>
            <person name="Li J."/>
        </authorList>
    </citation>
    <scope>NUCLEOTIDE SEQUENCE</scope>
    <source>
        <strain evidence="2">Dzin_1.0</strain>
    </source>
</reference>
<gene>
    <name evidence="2" type="ORF">J5N97_022170</name>
</gene>
<dbReference type="EMBL" id="JAGGNH010000006">
    <property type="protein sequence ID" value="KAJ0969293.1"/>
    <property type="molecule type" value="Genomic_DNA"/>
</dbReference>
<comment type="caution">
    <text evidence="2">The sequence shown here is derived from an EMBL/GenBank/DDBJ whole genome shotgun (WGS) entry which is preliminary data.</text>
</comment>
<protein>
    <submittedName>
        <fullName evidence="2">Uncharacterized protein</fullName>
    </submittedName>
</protein>
<keyword evidence="1" id="KW-0812">Transmembrane</keyword>
<evidence type="ECO:0000313" key="3">
    <source>
        <dbReference type="Proteomes" id="UP001085076"/>
    </source>
</evidence>
<dbReference type="InterPro" id="IPR004158">
    <property type="entry name" value="DUF247_pln"/>
</dbReference>
<reference evidence="2" key="1">
    <citation type="submission" date="2021-03" db="EMBL/GenBank/DDBJ databases">
        <authorList>
            <person name="Li Z."/>
            <person name="Yang C."/>
        </authorList>
    </citation>
    <scope>NUCLEOTIDE SEQUENCE</scope>
    <source>
        <strain evidence="2">Dzin_1.0</strain>
        <tissue evidence="2">Leaf</tissue>
    </source>
</reference>
<keyword evidence="1" id="KW-1133">Transmembrane helix</keyword>
<keyword evidence="3" id="KW-1185">Reference proteome</keyword>
<dbReference type="Pfam" id="PF03140">
    <property type="entry name" value="DUF247"/>
    <property type="match status" value="1"/>
</dbReference>
<dbReference type="Proteomes" id="UP001085076">
    <property type="component" value="Miscellaneous, Linkage group lg06"/>
</dbReference>
<accession>A0A9D5CAN3</accession>
<sequence>MASGEEPYVVDIQEGSQYQQSCWMNTIEDQVMNYNRDEEEKHWAKASIYRLPEFAKKIKETDLTPRVVSFGPYHHGNHSLKRIEEYKQKVLVHFLHRARRPLIDFKTAIEQVLEEVRGSYHHLEDEWIKDEERFVKLMIMDGCFTLEILRLDPATGDKSYPDHDPIFSAHGALHKLPYIKRDMLMLENQIPLLVLKVLMQVEAGESRQQQVTDGEINELVYKFYNKTTNSQGGPLGLHVLDLYRKSMIITADKQRSPVTIKSFGIEAMQTAVKLRECGVQFQKSGNNSISFNKGVLKLPILSVDDSTASTFLNLMAFEHLHVGVCSEISSYVCFMDKLVDSEQDVHLLSKKGIINNAVGSEKAVAEILNSLTEEITVDPTNEFADVSTKVFEYSQKKIHKWRATLKHTHFRTPWTTLAVVTAIILLVLTLVQSVYTVIGSYHKK</sequence>